<name>A0A9J6B6N6_SOLCO</name>
<dbReference type="InterPro" id="IPR040256">
    <property type="entry name" value="At4g02000-like"/>
</dbReference>
<proteinExistence type="predicted"/>
<dbReference type="EMBL" id="JACXVP010000001">
    <property type="protein sequence ID" value="KAG5632275.1"/>
    <property type="molecule type" value="Genomic_DNA"/>
</dbReference>
<dbReference type="AlphaFoldDB" id="A0A9J6B6N6"/>
<comment type="caution">
    <text evidence="1">The sequence shown here is derived from an EMBL/GenBank/DDBJ whole genome shotgun (WGS) entry which is preliminary data.</text>
</comment>
<protein>
    <recommendedName>
        <fullName evidence="3">DUF4283 domain-containing protein</fullName>
    </recommendedName>
</protein>
<dbReference type="PANTHER" id="PTHR31286">
    <property type="entry name" value="GLYCINE-RICH CELL WALL STRUCTURAL PROTEIN 1.8-LIKE"/>
    <property type="match status" value="1"/>
</dbReference>
<keyword evidence="2" id="KW-1185">Reference proteome</keyword>
<evidence type="ECO:0008006" key="3">
    <source>
        <dbReference type="Google" id="ProtNLM"/>
    </source>
</evidence>
<dbReference type="OrthoDB" id="1302764at2759"/>
<evidence type="ECO:0000313" key="2">
    <source>
        <dbReference type="Proteomes" id="UP000824120"/>
    </source>
</evidence>
<reference evidence="1 2" key="1">
    <citation type="submission" date="2020-09" db="EMBL/GenBank/DDBJ databases">
        <title>De no assembly of potato wild relative species, Solanum commersonii.</title>
        <authorList>
            <person name="Cho K."/>
        </authorList>
    </citation>
    <scope>NUCLEOTIDE SEQUENCE [LARGE SCALE GENOMIC DNA]</scope>
    <source>
        <strain evidence="1">LZ3.2</strain>
        <tissue evidence="1">Leaf</tissue>
    </source>
</reference>
<dbReference type="Proteomes" id="UP000824120">
    <property type="component" value="Chromosome 1"/>
</dbReference>
<evidence type="ECO:0000313" key="1">
    <source>
        <dbReference type="EMBL" id="KAG5632275.1"/>
    </source>
</evidence>
<dbReference type="PANTHER" id="PTHR31286:SF179">
    <property type="entry name" value="RNASE H TYPE-1 DOMAIN-CONTAINING PROTEIN"/>
    <property type="match status" value="1"/>
</dbReference>
<organism evidence="1 2">
    <name type="scientific">Solanum commersonii</name>
    <name type="common">Commerson's wild potato</name>
    <name type="synonym">Commerson's nightshade</name>
    <dbReference type="NCBI Taxonomy" id="4109"/>
    <lineage>
        <taxon>Eukaryota</taxon>
        <taxon>Viridiplantae</taxon>
        <taxon>Streptophyta</taxon>
        <taxon>Embryophyta</taxon>
        <taxon>Tracheophyta</taxon>
        <taxon>Spermatophyta</taxon>
        <taxon>Magnoliopsida</taxon>
        <taxon>eudicotyledons</taxon>
        <taxon>Gunneridae</taxon>
        <taxon>Pentapetalae</taxon>
        <taxon>asterids</taxon>
        <taxon>lamiids</taxon>
        <taxon>Solanales</taxon>
        <taxon>Solanaceae</taxon>
        <taxon>Solanoideae</taxon>
        <taxon>Solaneae</taxon>
        <taxon>Solanum</taxon>
    </lineage>
</organism>
<gene>
    <name evidence="1" type="ORF">H5410_003992</name>
</gene>
<sequence>MRTLKWDPMFNPEKETTTTIAWISFPSLLPNFFGEDAVFSLVAAVGKPLQVDMATKNQTRPSCARVKVEVDLLREFSKRIKIGIKMKNEEVLEKWIKIKYDYVPKYCQRDTIRNNVLSCAQNCIQKRKQDKWMGRERKENR</sequence>
<accession>A0A9J6B6N6</accession>